<feature type="chain" id="PRO_5041310138" evidence="1">
    <location>
        <begin position="23"/>
        <end position="102"/>
    </location>
</feature>
<name>A0AA35K550_9SAUR</name>
<reference evidence="2" key="1">
    <citation type="submission" date="2022-12" db="EMBL/GenBank/DDBJ databases">
        <authorList>
            <person name="Alioto T."/>
            <person name="Alioto T."/>
            <person name="Gomez Garrido J."/>
        </authorList>
    </citation>
    <scope>NUCLEOTIDE SEQUENCE</scope>
</reference>
<keyword evidence="3" id="KW-1185">Reference proteome</keyword>
<gene>
    <name evidence="2" type="ORF">PODLI_1B003404</name>
</gene>
<evidence type="ECO:0000256" key="1">
    <source>
        <dbReference type="SAM" id="SignalP"/>
    </source>
</evidence>
<evidence type="ECO:0000313" key="2">
    <source>
        <dbReference type="EMBL" id="CAI5771094.1"/>
    </source>
</evidence>
<sequence length="102" mass="11577">MSIRSHVLLAICVFLFLTPGDARLCIKCIVMIPGVPCKHKTCEVDDEGICIGIITYKNEKFIDKILDCAKKDKVRCENSLQRNNMLQELRCCDDTDFCNASF</sequence>
<dbReference type="Proteomes" id="UP001178461">
    <property type="component" value="Chromosome 3"/>
</dbReference>
<keyword evidence="1" id="KW-0732">Signal</keyword>
<dbReference type="EMBL" id="OX395128">
    <property type="protein sequence ID" value="CAI5771094.1"/>
    <property type="molecule type" value="Genomic_DNA"/>
</dbReference>
<proteinExistence type="predicted"/>
<protein>
    <submittedName>
        <fullName evidence="2">---NA</fullName>
    </submittedName>
</protein>
<organism evidence="2 3">
    <name type="scientific">Podarcis lilfordi</name>
    <name type="common">Lilford's wall lizard</name>
    <dbReference type="NCBI Taxonomy" id="74358"/>
    <lineage>
        <taxon>Eukaryota</taxon>
        <taxon>Metazoa</taxon>
        <taxon>Chordata</taxon>
        <taxon>Craniata</taxon>
        <taxon>Vertebrata</taxon>
        <taxon>Euteleostomi</taxon>
        <taxon>Lepidosauria</taxon>
        <taxon>Squamata</taxon>
        <taxon>Bifurcata</taxon>
        <taxon>Unidentata</taxon>
        <taxon>Episquamata</taxon>
        <taxon>Laterata</taxon>
        <taxon>Lacertibaenia</taxon>
        <taxon>Lacertidae</taxon>
        <taxon>Podarcis</taxon>
    </lineage>
</organism>
<dbReference type="AlphaFoldDB" id="A0AA35K550"/>
<feature type="signal peptide" evidence="1">
    <location>
        <begin position="1"/>
        <end position="22"/>
    </location>
</feature>
<evidence type="ECO:0000313" key="3">
    <source>
        <dbReference type="Proteomes" id="UP001178461"/>
    </source>
</evidence>
<accession>A0AA35K550</accession>